<reference evidence="1" key="1">
    <citation type="submission" date="2019-07" db="EMBL/GenBank/DDBJ databases">
        <authorList>
            <person name="Dittberner H."/>
        </authorList>
    </citation>
    <scope>NUCLEOTIDE SEQUENCE [LARGE SCALE GENOMIC DNA]</scope>
</reference>
<evidence type="ECO:0000313" key="1">
    <source>
        <dbReference type="EMBL" id="VVA99398.1"/>
    </source>
</evidence>
<dbReference type="Proteomes" id="UP000489600">
    <property type="component" value="Unassembled WGS sequence"/>
</dbReference>
<dbReference type="EMBL" id="CABITT030000003">
    <property type="protein sequence ID" value="VVA99398.1"/>
    <property type="molecule type" value="Genomic_DNA"/>
</dbReference>
<proteinExistence type="predicted"/>
<protein>
    <submittedName>
        <fullName evidence="1">Uncharacterized protein</fullName>
    </submittedName>
</protein>
<evidence type="ECO:0000313" key="2">
    <source>
        <dbReference type="Proteomes" id="UP000489600"/>
    </source>
</evidence>
<accession>A0A565BCP8</accession>
<name>A0A565BCP8_9BRAS</name>
<keyword evidence="2" id="KW-1185">Reference proteome</keyword>
<organism evidence="1 2">
    <name type="scientific">Arabis nemorensis</name>
    <dbReference type="NCBI Taxonomy" id="586526"/>
    <lineage>
        <taxon>Eukaryota</taxon>
        <taxon>Viridiplantae</taxon>
        <taxon>Streptophyta</taxon>
        <taxon>Embryophyta</taxon>
        <taxon>Tracheophyta</taxon>
        <taxon>Spermatophyta</taxon>
        <taxon>Magnoliopsida</taxon>
        <taxon>eudicotyledons</taxon>
        <taxon>Gunneridae</taxon>
        <taxon>Pentapetalae</taxon>
        <taxon>rosids</taxon>
        <taxon>malvids</taxon>
        <taxon>Brassicales</taxon>
        <taxon>Brassicaceae</taxon>
        <taxon>Arabideae</taxon>
        <taxon>Arabis</taxon>
    </lineage>
</organism>
<comment type="caution">
    <text evidence="1">The sequence shown here is derived from an EMBL/GenBank/DDBJ whole genome shotgun (WGS) entry which is preliminary data.</text>
</comment>
<dbReference type="OrthoDB" id="1109454at2759"/>
<gene>
    <name evidence="1" type="ORF">ANE_LOCUS9843</name>
</gene>
<dbReference type="AlphaFoldDB" id="A0A565BCP8"/>
<sequence length="130" mass="14957">MDPLFEKIKSNIGTAKMNVDIAHTVQREAIDSGLEDEAFRNVTNLINKFMTETSSAAEVIDQRLQNLRRYSNSFFFVAKKRYSNSYRNFRRELDATDQLADIVLASSQLALEQMHKAVANAEEWRIRQGP</sequence>